<keyword evidence="1" id="KW-1185">Reference proteome</keyword>
<protein>
    <submittedName>
        <fullName evidence="2">Uncharacterized protein</fullName>
    </submittedName>
</protein>
<dbReference type="Proteomes" id="UP000035680">
    <property type="component" value="Unassembled WGS sequence"/>
</dbReference>
<proteinExistence type="predicted"/>
<dbReference type="STRING" id="75913.A0A0K0G5Y3"/>
<evidence type="ECO:0000313" key="2">
    <source>
        <dbReference type="WBParaSite" id="SVE_2015900.1"/>
    </source>
</evidence>
<accession>A0A0K0G5Y3</accession>
<dbReference type="AlphaFoldDB" id="A0A0K0G5Y3"/>
<reference evidence="2" key="2">
    <citation type="submission" date="2015-08" db="UniProtKB">
        <authorList>
            <consortium name="WormBaseParasite"/>
        </authorList>
    </citation>
    <scope>IDENTIFICATION</scope>
</reference>
<evidence type="ECO:0000313" key="1">
    <source>
        <dbReference type="Proteomes" id="UP000035680"/>
    </source>
</evidence>
<sequence>MQGESRLFQKYIIFMLSFPLSMSRVDYAKIKNKHFTKRIVLAIKKKILEVKKRKNNGTTARAATDTYLISEDKNLSEAEIRNYVNQHLKTAINLKTGSWNQKANYLYKYIPAAKEYLIQHMTRIFNGTYKLSSKNVQATCVLLHKGGSKEI</sequence>
<dbReference type="WBParaSite" id="SVE_2015900.1">
    <property type="protein sequence ID" value="SVE_2015900.1"/>
    <property type="gene ID" value="SVE_2015900"/>
</dbReference>
<organism evidence="1 2">
    <name type="scientific">Strongyloides venezuelensis</name>
    <name type="common">Threadworm</name>
    <dbReference type="NCBI Taxonomy" id="75913"/>
    <lineage>
        <taxon>Eukaryota</taxon>
        <taxon>Metazoa</taxon>
        <taxon>Ecdysozoa</taxon>
        <taxon>Nematoda</taxon>
        <taxon>Chromadorea</taxon>
        <taxon>Rhabditida</taxon>
        <taxon>Tylenchina</taxon>
        <taxon>Panagrolaimomorpha</taxon>
        <taxon>Strongyloidoidea</taxon>
        <taxon>Strongyloididae</taxon>
        <taxon>Strongyloides</taxon>
    </lineage>
</organism>
<reference evidence="1" key="1">
    <citation type="submission" date="2014-07" db="EMBL/GenBank/DDBJ databases">
        <authorList>
            <person name="Martin A.A"/>
            <person name="De Silva N."/>
        </authorList>
    </citation>
    <scope>NUCLEOTIDE SEQUENCE</scope>
</reference>
<name>A0A0K0G5Y3_STRVS</name>